<dbReference type="Proteomes" id="UP001054889">
    <property type="component" value="Unassembled WGS sequence"/>
</dbReference>
<evidence type="ECO:0000256" key="1">
    <source>
        <dbReference type="ARBA" id="ARBA00008668"/>
    </source>
</evidence>
<evidence type="ECO:0000256" key="2">
    <source>
        <dbReference type="ARBA" id="ARBA00023180"/>
    </source>
</evidence>
<dbReference type="PANTHER" id="PTHR22835">
    <property type="entry name" value="ZINC FINGER FYVE DOMAIN CONTAINING PROTEIN"/>
    <property type="match status" value="1"/>
</dbReference>
<dbReference type="EMBL" id="BQKI01000001">
    <property type="protein sequence ID" value="GJM84479.1"/>
    <property type="molecule type" value="Genomic_DNA"/>
</dbReference>
<accession>A0AAV5BB92</accession>
<keyword evidence="2" id="KW-0325">Glycoprotein</keyword>
<dbReference type="PANTHER" id="PTHR22835:SF544">
    <property type="entry name" value="OS10G0393700 PROTEIN"/>
    <property type="match status" value="1"/>
</dbReference>
<dbReference type="Gene3D" id="3.40.50.1110">
    <property type="entry name" value="SGNH hydrolase"/>
    <property type="match status" value="1"/>
</dbReference>
<comment type="caution">
    <text evidence="3">The sequence shown here is derived from an EMBL/GenBank/DDBJ whole genome shotgun (WGS) entry which is preliminary data.</text>
</comment>
<reference evidence="3" key="1">
    <citation type="journal article" date="2018" name="DNA Res.">
        <title>Multiple hybrid de novo genome assembly of finger millet, an orphan allotetraploid crop.</title>
        <authorList>
            <person name="Hatakeyama M."/>
            <person name="Aluri S."/>
            <person name="Balachadran M.T."/>
            <person name="Sivarajan S.R."/>
            <person name="Patrignani A."/>
            <person name="Gruter S."/>
            <person name="Poveda L."/>
            <person name="Shimizu-Inatsugi R."/>
            <person name="Baeten J."/>
            <person name="Francoijs K.J."/>
            <person name="Nataraja K.N."/>
            <person name="Reddy Y.A.N."/>
            <person name="Phadnis S."/>
            <person name="Ravikumar R.L."/>
            <person name="Schlapbach R."/>
            <person name="Sreeman S.M."/>
            <person name="Shimizu K.K."/>
        </authorList>
    </citation>
    <scope>NUCLEOTIDE SEQUENCE</scope>
</reference>
<protein>
    <recommendedName>
        <fullName evidence="5">GDSL esterase/lipase</fullName>
    </recommendedName>
</protein>
<dbReference type="InterPro" id="IPR036514">
    <property type="entry name" value="SGNH_hydro_sf"/>
</dbReference>
<organism evidence="3 4">
    <name type="scientific">Eleusine coracana subsp. coracana</name>
    <dbReference type="NCBI Taxonomy" id="191504"/>
    <lineage>
        <taxon>Eukaryota</taxon>
        <taxon>Viridiplantae</taxon>
        <taxon>Streptophyta</taxon>
        <taxon>Embryophyta</taxon>
        <taxon>Tracheophyta</taxon>
        <taxon>Spermatophyta</taxon>
        <taxon>Magnoliopsida</taxon>
        <taxon>Liliopsida</taxon>
        <taxon>Poales</taxon>
        <taxon>Poaceae</taxon>
        <taxon>PACMAD clade</taxon>
        <taxon>Chloridoideae</taxon>
        <taxon>Cynodonteae</taxon>
        <taxon>Eleusininae</taxon>
        <taxon>Eleusine</taxon>
    </lineage>
</organism>
<dbReference type="InterPro" id="IPR001087">
    <property type="entry name" value="GDSL"/>
</dbReference>
<evidence type="ECO:0008006" key="5">
    <source>
        <dbReference type="Google" id="ProtNLM"/>
    </source>
</evidence>
<reference evidence="3" key="2">
    <citation type="submission" date="2021-12" db="EMBL/GenBank/DDBJ databases">
        <title>Resequencing data analysis of finger millet.</title>
        <authorList>
            <person name="Hatakeyama M."/>
            <person name="Aluri S."/>
            <person name="Balachadran M.T."/>
            <person name="Sivarajan S.R."/>
            <person name="Poveda L."/>
            <person name="Shimizu-Inatsugi R."/>
            <person name="Schlapbach R."/>
            <person name="Sreeman S.M."/>
            <person name="Shimizu K.K."/>
        </authorList>
    </citation>
    <scope>NUCLEOTIDE SEQUENCE</scope>
</reference>
<evidence type="ECO:0000313" key="3">
    <source>
        <dbReference type="EMBL" id="GJM84479.1"/>
    </source>
</evidence>
<keyword evidence="4" id="KW-1185">Reference proteome</keyword>
<dbReference type="GO" id="GO:0016788">
    <property type="term" value="F:hydrolase activity, acting on ester bonds"/>
    <property type="evidence" value="ECO:0007669"/>
    <property type="project" value="InterPro"/>
</dbReference>
<dbReference type="Pfam" id="PF00657">
    <property type="entry name" value="Lipase_GDSL"/>
    <property type="match status" value="1"/>
</dbReference>
<dbReference type="AlphaFoldDB" id="A0AAV5BB92"/>
<sequence>MIAAGARTVVVMGMAPLGCAPYVLSLFPGLPVDYDPVSGCNMRLNRLAQLHNRALMGMLLELQLAHDDRFLIYADVYHTVANLVTSPVKYGFGATPLAACCGSGGGPYNFNFTAFCGDPGYTMLGDPSKYIYWDGIHFTEPANRLIAGCVLRGKLKRPPGY</sequence>
<proteinExistence type="inferred from homology"/>
<name>A0AAV5BB92_ELECO</name>
<gene>
    <name evidence="3" type="primary">ga00153</name>
    <name evidence="3" type="ORF">PR202_ga00153</name>
</gene>
<evidence type="ECO:0000313" key="4">
    <source>
        <dbReference type="Proteomes" id="UP001054889"/>
    </source>
</evidence>
<comment type="similarity">
    <text evidence="1">Belongs to the 'GDSL' lipolytic enzyme family.</text>
</comment>